<dbReference type="Proteomes" id="UP001058429">
    <property type="component" value="Chromosome"/>
</dbReference>
<evidence type="ECO:0000313" key="1">
    <source>
        <dbReference type="EMBL" id="UXC64334.1"/>
    </source>
</evidence>
<dbReference type="EMBL" id="CP104396">
    <property type="protein sequence ID" value="UXC64334.1"/>
    <property type="molecule type" value="Genomic_DNA"/>
</dbReference>
<sequence length="103" mass="12093">MNKIIKSYHYYIINKDYALKKLGVTAPTSESEIPILDESEFEALKYSLESNDRLSDSLYDLCRLYCSRLCYADKISDDSFEKLTRILVSEKRFLVEVFERVDS</sequence>
<accession>A0A9Q9J637</accession>
<gene>
    <name evidence="1" type="ORF">N4562_04785</name>
</gene>
<organism evidence="1 2">
    <name type="scientific">Ligilactobacillus agilis</name>
    <dbReference type="NCBI Taxonomy" id="1601"/>
    <lineage>
        <taxon>Bacteria</taxon>
        <taxon>Bacillati</taxon>
        <taxon>Bacillota</taxon>
        <taxon>Bacilli</taxon>
        <taxon>Lactobacillales</taxon>
        <taxon>Lactobacillaceae</taxon>
        <taxon>Ligilactobacillus</taxon>
    </lineage>
</organism>
<dbReference type="RefSeq" id="WP_260904966.1">
    <property type="nucleotide sequence ID" value="NZ_CP104396.1"/>
</dbReference>
<name>A0A9Q9J637_9LACO</name>
<dbReference type="GeneID" id="75137146"/>
<dbReference type="AlphaFoldDB" id="A0A9Q9J637"/>
<protein>
    <submittedName>
        <fullName evidence="1">Uncharacterized protein</fullName>
    </submittedName>
</protein>
<proteinExistence type="predicted"/>
<evidence type="ECO:0000313" key="2">
    <source>
        <dbReference type="Proteomes" id="UP001058429"/>
    </source>
</evidence>
<reference evidence="1" key="1">
    <citation type="submission" date="2022-09" db="EMBL/GenBank/DDBJ databases">
        <title>Complete genome of Ligilactobacillus agilis AM_LB6, isolated from chicken feces.</title>
        <authorList>
            <person name="den Bakker H.C."/>
            <person name="Mann A."/>
        </authorList>
    </citation>
    <scope>NUCLEOTIDE SEQUENCE</scope>
    <source>
        <strain evidence="1">AM_LB6</strain>
    </source>
</reference>